<evidence type="ECO:0000313" key="2">
    <source>
        <dbReference type="EMBL" id="VAX17353.1"/>
    </source>
</evidence>
<keyword evidence="1" id="KW-0812">Transmembrane</keyword>
<accession>A0A3B1BYG8</accession>
<feature type="transmembrane region" description="Helical" evidence="1">
    <location>
        <begin position="20"/>
        <end position="39"/>
    </location>
</feature>
<keyword evidence="1" id="KW-0472">Membrane</keyword>
<keyword evidence="1" id="KW-1133">Transmembrane helix</keyword>
<feature type="transmembrane region" description="Helical" evidence="1">
    <location>
        <begin position="129"/>
        <end position="156"/>
    </location>
</feature>
<reference evidence="2" key="1">
    <citation type="submission" date="2018-06" db="EMBL/GenBank/DDBJ databases">
        <authorList>
            <person name="Zhirakovskaya E."/>
        </authorList>
    </citation>
    <scope>NUCLEOTIDE SEQUENCE</scope>
</reference>
<protein>
    <submittedName>
        <fullName evidence="2">Uncharacterized protein</fullName>
    </submittedName>
</protein>
<name>A0A3B1BYG8_9ZZZZ</name>
<sequence>MLSEQGKTELSSKMKKVTIVWVAMMGSVGLFVVATLALLSDTTKLPNIDTAVVNVLMGGFVVVSAVNIMLVTVIDKKIKSNEIIAAFLKRRGETLASIRSGNDGAVRVLYPFYFQTCLVKWALCETVGVCGLVMALVTGSVFVPVTFYVVSVALLARLRPSTGEFMDIVKMAMR</sequence>
<feature type="transmembrane region" description="Helical" evidence="1">
    <location>
        <begin position="51"/>
        <end position="74"/>
    </location>
</feature>
<organism evidence="2">
    <name type="scientific">hydrothermal vent metagenome</name>
    <dbReference type="NCBI Taxonomy" id="652676"/>
    <lineage>
        <taxon>unclassified sequences</taxon>
        <taxon>metagenomes</taxon>
        <taxon>ecological metagenomes</taxon>
    </lineage>
</organism>
<proteinExistence type="predicted"/>
<gene>
    <name evidence="2" type="ORF">MNBD_NITROSPINAE01-1023</name>
</gene>
<evidence type="ECO:0000256" key="1">
    <source>
        <dbReference type="SAM" id="Phobius"/>
    </source>
</evidence>
<dbReference type="AlphaFoldDB" id="A0A3B1BYG8"/>
<dbReference type="EMBL" id="UOGC01000050">
    <property type="protein sequence ID" value="VAX17353.1"/>
    <property type="molecule type" value="Genomic_DNA"/>
</dbReference>